<protein>
    <submittedName>
        <fullName evidence="2">Uncharacterized protein</fullName>
    </submittedName>
</protein>
<sequence>MFICWLISSSYISCKGPCDGGGSIIHIVNHLDLEALHHIRQVVQETSGEVVCSMGLNDVFNGFNDDGWSLINYDGAEDVITTINFKNMSTGVNPTNLVPFLEGILCVKASLLLQDYRQKDPEVIVLDPPDTIHHSYDATTHFESTVHDVLTMYRKIIGKEYASTNQVAEKQMPVYQLRSKILCCVIDVQLKVEADADKVFAQMTLLLESNV</sequence>
<dbReference type="GO" id="GO:0005092">
    <property type="term" value="F:GDP-dissociation inhibitor activity"/>
    <property type="evidence" value="ECO:0007669"/>
    <property type="project" value="InterPro"/>
</dbReference>
<dbReference type="GO" id="GO:0007264">
    <property type="term" value="P:small GTPase-mediated signal transduction"/>
    <property type="evidence" value="ECO:0007669"/>
    <property type="project" value="InterPro"/>
</dbReference>
<dbReference type="PANTHER" id="PTHR45950">
    <property type="entry name" value="HOMEOBOX-LEUCINE ZIPPER PROTEIN ATHB-14"/>
    <property type="match status" value="1"/>
</dbReference>
<dbReference type="SUPFAM" id="SSF51905">
    <property type="entry name" value="FAD/NAD(P)-binding domain"/>
    <property type="match status" value="1"/>
</dbReference>
<dbReference type="OrthoDB" id="1932663at2759"/>
<evidence type="ECO:0000313" key="3">
    <source>
        <dbReference type="Proteomes" id="UP000541444"/>
    </source>
</evidence>
<evidence type="ECO:0000313" key="2">
    <source>
        <dbReference type="EMBL" id="KAF6146674.1"/>
    </source>
</evidence>
<dbReference type="EMBL" id="JACGCM010001965">
    <property type="protein sequence ID" value="KAF6146674.1"/>
    <property type="molecule type" value="Genomic_DNA"/>
</dbReference>
<dbReference type="Pfam" id="PF00996">
    <property type="entry name" value="GDI"/>
    <property type="match status" value="1"/>
</dbReference>
<dbReference type="AlphaFoldDB" id="A0A7J7LVT7"/>
<gene>
    <name evidence="2" type="ORF">GIB67_008960</name>
</gene>
<dbReference type="InterPro" id="IPR044830">
    <property type="entry name" value="HD-Zip_III"/>
</dbReference>
<dbReference type="InterPro" id="IPR036188">
    <property type="entry name" value="FAD/NAD-bd_sf"/>
</dbReference>
<comment type="similarity">
    <text evidence="1">Belongs to the Rab GDI family.</text>
</comment>
<dbReference type="Proteomes" id="UP000541444">
    <property type="component" value="Unassembled WGS sequence"/>
</dbReference>
<proteinExistence type="inferred from homology"/>
<organism evidence="2 3">
    <name type="scientific">Kingdonia uniflora</name>
    <dbReference type="NCBI Taxonomy" id="39325"/>
    <lineage>
        <taxon>Eukaryota</taxon>
        <taxon>Viridiplantae</taxon>
        <taxon>Streptophyta</taxon>
        <taxon>Embryophyta</taxon>
        <taxon>Tracheophyta</taxon>
        <taxon>Spermatophyta</taxon>
        <taxon>Magnoliopsida</taxon>
        <taxon>Ranunculales</taxon>
        <taxon>Circaeasteraceae</taxon>
        <taxon>Kingdonia</taxon>
    </lineage>
</organism>
<accession>A0A7J7LVT7</accession>
<name>A0A7J7LVT7_9MAGN</name>
<keyword evidence="3" id="KW-1185">Reference proteome</keyword>
<dbReference type="Gene3D" id="3.50.50.60">
    <property type="entry name" value="FAD/NAD(P)-binding domain"/>
    <property type="match status" value="1"/>
</dbReference>
<evidence type="ECO:0000256" key="1">
    <source>
        <dbReference type="ARBA" id="ARBA00005593"/>
    </source>
</evidence>
<comment type="caution">
    <text evidence="2">The sequence shown here is derived from an EMBL/GenBank/DDBJ whole genome shotgun (WGS) entry which is preliminary data.</text>
</comment>
<reference evidence="2 3" key="1">
    <citation type="journal article" date="2020" name="IScience">
        <title>Genome Sequencing of the Endangered Kingdonia uniflora (Circaeasteraceae, Ranunculales) Reveals Potential Mechanisms of Evolutionary Specialization.</title>
        <authorList>
            <person name="Sun Y."/>
            <person name="Deng T."/>
            <person name="Zhang A."/>
            <person name="Moore M.J."/>
            <person name="Landis J.B."/>
            <person name="Lin N."/>
            <person name="Zhang H."/>
            <person name="Zhang X."/>
            <person name="Huang J."/>
            <person name="Zhang X."/>
            <person name="Sun H."/>
            <person name="Wang H."/>
        </authorList>
    </citation>
    <scope>NUCLEOTIDE SEQUENCE [LARGE SCALE GENOMIC DNA]</scope>
    <source>
        <strain evidence="2">TB1705</strain>
        <tissue evidence="2">Leaf</tissue>
    </source>
</reference>
<dbReference type="InterPro" id="IPR018203">
    <property type="entry name" value="GDP_dissociation_inhibitor"/>
</dbReference>
<dbReference type="GO" id="GO:0003700">
    <property type="term" value="F:DNA-binding transcription factor activity"/>
    <property type="evidence" value="ECO:0007669"/>
    <property type="project" value="InterPro"/>
</dbReference>
<dbReference type="PANTHER" id="PTHR45950:SF10">
    <property type="entry name" value="HOMEOBOX-LEUCINE ZIPPER PROTEIN REVOLUTA"/>
    <property type="match status" value="1"/>
</dbReference>